<evidence type="ECO:0000313" key="2">
    <source>
        <dbReference type="EMBL" id="CBL16596.1"/>
    </source>
</evidence>
<dbReference type="HOGENOM" id="CLU_899823_0_0_9"/>
<dbReference type="Proteomes" id="UP000007054">
    <property type="component" value="Chromosome"/>
</dbReference>
<feature type="transmembrane region" description="Helical" evidence="1">
    <location>
        <begin position="21"/>
        <end position="44"/>
    </location>
</feature>
<dbReference type="PATRIC" id="fig|213810.4.peg.262"/>
<protein>
    <submittedName>
        <fullName evidence="2">Prepilin-type N-terminal cleavage/methylation domain</fullName>
    </submittedName>
</protein>
<evidence type="ECO:0000313" key="3">
    <source>
        <dbReference type="Proteomes" id="UP000007054"/>
    </source>
</evidence>
<dbReference type="BioCyc" id="RCHA213810:RUM_RS01720-MONOMER"/>
<keyword evidence="1" id="KW-0812">Transmembrane</keyword>
<dbReference type="Pfam" id="PF07963">
    <property type="entry name" value="N_methyl"/>
    <property type="match status" value="1"/>
</dbReference>
<dbReference type="PROSITE" id="PS00409">
    <property type="entry name" value="PROKAR_NTER_METHYL"/>
    <property type="match status" value="1"/>
</dbReference>
<gene>
    <name evidence="2" type="ordered locus">RUM_03570</name>
</gene>
<dbReference type="OrthoDB" id="1818915at2"/>
<keyword evidence="1" id="KW-1133">Transmembrane helix</keyword>
<organism evidence="2 3">
    <name type="scientific">Ruminococcus champanellensis (strain DSM 18848 / JCM 17042 / KCTC 15320 / 18P13)</name>
    <dbReference type="NCBI Taxonomy" id="213810"/>
    <lineage>
        <taxon>Bacteria</taxon>
        <taxon>Bacillati</taxon>
        <taxon>Bacillota</taxon>
        <taxon>Clostridia</taxon>
        <taxon>Eubacteriales</taxon>
        <taxon>Oscillospiraceae</taxon>
        <taxon>Ruminococcus</taxon>
    </lineage>
</organism>
<dbReference type="InterPro" id="IPR012902">
    <property type="entry name" value="N_methyl_site"/>
</dbReference>
<dbReference type="AlphaFoldDB" id="D4LAF1"/>
<reference evidence="2" key="2">
    <citation type="submission" date="2010-03" db="EMBL/GenBank/DDBJ databases">
        <authorList>
            <person name="Pajon A."/>
        </authorList>
    </citation>
    <scope>NUCLEOTIDE SEQUENCE</scope>
    <source>
        <strain evidence="2">Type strain: 18P13</strain>
    </source>
</reference>
<evidence type="ECO:0000256" key="1">
    <source>
        <dbReference type="SAM" id="Phobius"/>
    </source>
</evidence>
<dbReference type="NCBIfam" id="TIGR02532">
    <property type="entry name" value="IV_pilin_GFxxxE"/>
    <property type="match status" value="1"/>
</dbReference>
<keyword evidence="1" id="KW-0472">Membrane</keyword>
<keyword evidence="3" id="KW-1185">Reference proteome</keyword>
<reference evidence="2" key="1">
    <citation type="submission" date="2010-03" db="EMBL/GenBank/DDBJ databases">
        <title>The genome sequence of Ruminococcus sp. 18P13.</title>
        <authorList>
            <consortium name="metaHIT consortium -- http://www.metahit.eu/"/>
            <person name="Pajon A."/>
            <person name="Turner K."/>
            <person name="Parkhill J."/>
            <person name="Bernalier A."/>
        </authorList>
    </citation>
    <scope>NUCLEOTIDE SEQUENCE [LARGE SCALE GENOMIC DNA]</scope>
    <source>
        <strain evidence="2">Type strain: 18P13</strain>
    </source>
</reference>
<name>D4LAF1_RUMC1</name>
<dbReference type="STRING" id="213810.RUM_03570"/>
<sequence length="309" mass="34390">MTQSRSKQEVESMKQKQLKGFTLVELVVVMAIFSMIMFGAMQLMDPVSKIFQRTSNYETSAATVDNVKRYIEGSIRYADFINVYEGSYMQYDPSSGGDIAITEEQAIDEFMKRYLDSACGVVDKKARPVTAQYLNYDVYVMEIDNTIYSTSGTEITDTSVGGIDANRGRGRITQRIYSVNSHEAGGVYPKTLTSSGLAINETYFRDTAIDVQLGLTDADTVSMANFTMRITNYRDVTKSGGVRTFSETATETNAAMGLVNVASNAGTNYYAFDDDGNVTVRTRGTDVFTCKRTGSKEHIFIIYAFEHQR</sequence>
<dbReference type="EMBL" id="FP929052">
    <property type="protein sequence ID" value="CBL16596.1"/>
    <property type="molecule type" value="Genomic_DNA"/>
</dbReference>
<dbReference type="KEGG" id="rch:RUM_03570"/>
<accession>D4LAF1</accession>
<proteinExistence type="predicted"/>